<keyword evidence="2" id="KW-1185">Reference proteome</keyword>
<reference evidence="1 2" key="1">
    <citation type="submission" date="2024-01" db="EMBL/GenBank/DDBJ databases">
        <title>The genomes of 5 underutilized Papilionoideae crops provide insights into root nodulation and disease resistance.</title>
        <authorList>
            <person name="Yuan L."/>
        </authorList>
    </citation>
    <scope>NUCLEOTIDE SEQUENCE [LARGE SCALE GENOMIC DNA]</scope>
    <source>
        <strain evidence="1">LY-2023</strain>
        <tissue evidence="1">Leaf</tissue>
    </source>
</reference>
<evidence type="ECO:0000313" key="1">
    <source>
        <dbReference type="EMBL" id="KAK7302710.1"/>
    </source>
</evidence>
<comment type="caution">
    <text evidence="1">The sequence shown here is derived from an EMBL/GenBank/DDBJ whole genome shotgun (WGS) entry which is preliminary data.</text>
</comment>
<evidence type="ECO:0000313" key="2">
    <source>
        <dbReference type="Proteomes" id="UP001359559"/>
    </source>
</evidence>
<dbReference type="AlphaFoldDB" id="A0AAN9JNV8"/>
<protein>
    <submittedName>
        <fullName evidence="1">Uncharacterized protein</fullName>
    </submittedName>
</protein>
<sequence>MANANNFSGRDVLYLFAKQLSVPVKYEPQISFNFIKDPAAAVQVGGEAFLPEVTDPSHTNNLVRWEGGDNIQAAKILLPKLQKLRLEFMPKLKEIYSEFIGFPCSVHVLSCDALKRLPFDLDDAVGLHQQLLEIRGTKYWWDSLEWDEPAVKQIMQAYFLEWCQIKLVAAAQQEGVICKTISVPSLCKLFTTRL</sequence>
<name>A0AAN9JNV8_CLITE</name>
<dbReference type="EMBL" id="JAYKXN010000003">
    <property type="protein sequence ID" value="KAK7302710.1"/>
    <property type="molecule type" value="Genomic_DNA"/>
</dbReference>
<accession>A0AAN9JNV8</accession>
<gene>
    <name evidence="1" type="ORF">RJT34_13606</name>
</gene>
<organism evidence="1 2">
    <name type="scientific">Clitoria ternatea</name>
    <name type="common">Butterfly pea</name>
    <dbReference type="NCBI Taxonomy" id="43366"/>
    <lineage>
        <taxon>Eukaryota</taxon>
        <taxon>Viridiplantae</taxon>
        <taxon>Streptophyta</taxon>
        <taxon>Embryophyta</taxon>
        <taxon>Tracheophyta</taxon>
        <taxon>Spermatophyta</taxon>
        <taxon>Magnoliopsida</taxon>
        <taxon>eudicotyledons</taxon>
        <taxon>Gunneridae</taxon>
        <taxon>Pentapetalae</taxon>
        <taxon>rosids</taxon>
        <taxon>fabids</taxon>
        <taxon>Fabales</taxon>
        <taxon>Fabaceae</taxon>
        <taxon>Papilionoideae</taxon>
        <taxon>50 kb inversion clade</taxon>
        <taxon>NPAAA clade</taxon>
        <taxon>indigoferoid/millettioid clade</taxon>
        <taxon>Phaseoleae</taxon>
        <taxon>Clitoria</taxon>
    </lineage>
</organism>
<dbReference type="Proteomes" id="UP001359559">
    <property type="component" value="Unassembled WGS sequence"/>
</dbReference>
<proteinExistence type="predicted"/>